<reference evidence="9" key="2">
    <citation type="journal article" date="2021" name="Data Brief">
        <title>Draft genome sequence data of the facultative, thermophilic, xylanolytic bacterium Paenibacillus sp. strain DA-C8.</title>
        <authorList>
            <person name="Chhe C."/>
            <person name="Uke A."/>
            <person name="Baramee S."/>
            <person name="Ungkulpasvich U."/>
            <person name="Tachaapaikoon C."/>
            <person name="Pason P."/>
            <person name="Waeonukul R."/>
            <person name="Ratanakhanokchai K."/>
            <person name="Kosugi A."/>
        </authorList>
    </citation>
    <scope>NUCLEOTIDE SEQUENCE</scope>
    <source>
        <strain evidence="9">DA-C8</strain>
    </source>
</reference>
<proteinExistence type="inferred from homology"/>
<comment type="catalytic activity">
    <reaction evidence="4 7">
        <text>uridine(38/39/40) in tRNA = pseudouridine(38/39/40) in tRNA</text>
        <dbReference type="Rhea" id="RHEA:22376"/>
        <dbReference type="Rhea" id="RHEA-COMP:10085"/>
        <dbReference type="Rhea" id="RHEA-COMP:10087"/>
        <dbReference type="ChEBI" id="CHEBI:65314"/>
        <dbReference type="ChEBI" id="CHEBI:65315"/>
        <dbReference type="EC" id="5.4.99.12"/>
    </reaction>
</comment>
<dbReference type="Pfam" id="PF01416">
    <property type="entry name" value="PseudoU_synth_1"/>
    <property type="match status" value="2"/>
</dbReference>
<dbReference type="SUPFAM" id="SSF55120">
    <property type="entry name" value="Pseudouridine synthase"/>
    <property type="match status" value="1"/>
</dbReference>
<comment type="similarity">
    <text evidence="1 4 7">Belongs to the tRNA pseudouridine synthase TruA family.</text>
</comment>
<keyword evidence="2 4" id="KW-0819">tRNA processing</keyword>
<evidence type="ECO:0000256" key="6">
    <source>
        <dbReference type="PIRSR" id="PIRSR001430-2"/>
    </source>
</evidence>
<name>A0A916QAP7_9BACL</name>
<evidence type="ECO:0000256" key="2">
    <source>
        <dbReference type="ARBA" id="ARBA00022694"/>
    </source>
</evidence>
<dbReference type="GO" id="GO:0160147">
    <property type="term" value="F:tRNA pseudouridine(38-40) synthase activity"/>
    <property type="evidence" value="ECO:0007669"/>
    <property type="project" value="UniProtKB-EC"/>
</dbReference>
<dbReference type="RefSeq" id="WP_200965480.1">
    <property type="nucleotide sequence ID" value="NZ_BMAQ01000003.1"/>
</dbReference>
<evidence type="ECO:0000256" key="3">
    <source>
        <dbReference type="ARBA" id="ARBA00023235"/>
    </source>
</evidence>
<dbReference type="Gene3D" id="3.30.70.580">
    <property type="entry name" value="Pseudouridine synthase I, catalytic domain, N-terminal subdomain"/>
    <property type="match status" value="1"/>
</dbReference>
<comment type="caution">
    <text evidence="4">Lacks conserved residue(s) required for the propagation of feature annotation.</text>
</comment>
<dbReference type="NCBIfam" id="TIGR00071">
    <property type="entry name" value="hisT_truA"/>
    <property type="match status" value="1"/>
</dbReference>
<feature type="domain" description="Pseudouridine synthase I TruA alpha/beta" evidence="8">
    <location>
        <begin position="146"/>
        <end position="246"/>
    </location>
</feature>
<dbReference type="InterPro" id="IPR020094">
    <property type="entry name" value="TruA/RsuA/RluB/E/F_N"/>
</dbReference>
<feature type="active site" description="Nucleophile" evidence="4 5">
    <location>
        <position position="53"/>
    </location>
</feature>
<keyword evidence="3 4" id="KW-0413">Isomerase</keyword>
<dbReference type="InterPro" id="IPR001406">
    <property type="entry name" value="PsdUridine_synth_TruA"/>
</dbReference>
<evidence type="ECO:0000313" key="9">
    <source>
        <dbReference type="EMBL" id="GFR37200.1"/>
    </source>
</evidence>
<gene>
    <name evidence="9" type="primary">truA2</name>
    <name evidence="4" type="synonym">truA</name>
    <name evidence="9" type="ORF">PRECH8_04960</name>
</gene>
<dbReference type="HAMAP" id="MF_00171">
    <property type="entry name" value="TruA"/>
    <property type="match status" value="1"/>
</dbReference>
<organism evidence="9 10">
    <name type="scientific">Insulibacter thermoxylanivorax</name>
    <dbReference type="NCBI Taxonomy" id="2749268"/>
    <lineage>
        <taxon>Bacteria</taxon>
        <taxon>Bacillati</taxon>
        <taxon>Bacillota</taxon>
        <taxon>Bacilli</taxon>
        <taxon>Bacillales</taxon>
        <taxon>Paenibacillaceae</taxon>
        <taxon>Insulibacter</taxon>
    </lineage>
</organism>
<dbReference type="PIRSF" id="PIRSF001430">
    <property type="entry name" value="tRNA_psdUrid_synth"/>
    <property type="match status" value="1"/>
</dbReference>
<evidence type="ECO:0000259" key="8">
    <source>
        <dbReference type="Pfam" id="PF01416"/>
    </source>
</evidence>
<dbReference type="FunFam" id="3.30.70.580:FF:000001">
    <property type="entry name" value="tRNA pseudouridine synthase A"/>
    <property type="match status" value="1"/>
</dbReference>
<dbReference type="CDD" id="cd02570">
    <property type="entry name" value="PseudoU_synth_EcTruA"/>
    <property type="match status" value="1"/>
</dbReference>
<feature type="domain" description="Pseudouridine synthase I TruA alpha/beta" evidence="8">
    <location>
        <begin position="8"/>
        <end position="105"/>
    </location>
</feature>
<evidence type="ECO:0000313" key="10">
    <source>
        <dbReference type="Proteomes" id="UP000654993"/>
    </source>
</evidence>
<dbReference type="InterPro" id="IPR020095">
    <property type="entry name" value="PsdUridine_synth_TruA_C"/>
</dbReference>
<dbReference type="Gene3D" id="3.30.70.660">
    <property type="entry name" value="Pseudouridine synthase I, catalytic domain, C-terminal subdomain"/>
    <property type="match status" value="1"/>
</dbReference>
<evidence type="ECO:0000256" key="7">
    <source>
        <dbReference type="RuleBase" id="RU003792"/>
    </source>
</evidence>
<evidence type="ECO:0000256" key="1">
    <source>
        <dbReference type="ARBA" id="ARBA00009375"/>
    </source>
</evidence>
<dbReference type="PANTHER" id="PTHR11142">
    <property type="entry name" value="PSEUDOURIDYLATE SYNTHASE"/>
    <property type="match status" value="1"/>
</dbReference>
<evidence type="ECO:0000256" key="4">
    <source>
        <dbReference type="HAMAP-Rule" id="MF_00171"/>
    </source>
</evidence>
<keyword evidence="10" id="KW-1185">Reference proteome</keyword>
<evidence type="ECO:0000256" key="5">
    <source>
        <dbReference type="PIRSR" id="PIRSR001430-1"/>
    </source>
</evidence>
<dbReference type="GO" id="GO:0031119">
    <property type="term" value="P:tRNA pseudouridine synthesis"/>
    <property type="evidence" value="ECO:0007669"/>
    <property type="project" value="UniProtKB-UniRule"/>
</dbReference>
<dbReference type="Proteomes" id="UP000654993">
    <property type="component" value="Unassembled WGS sequence"/>
</dbReference>
<dbReference type="PANTHER" id="PTHR11142:SF22">
    <property type="entry name" value="TRNA PSEUDOURIDINE SYNTHASE A 2"/>
    <property type="match status" value="1"/>
</dbReference>
<dbReference type="EC" id="5.4.99.12" evidence="4"/>
<protein>
    <recommendedName>
        <fullName evidence="4">tRNA pseudouridine synthase A</fullName>
        <ecNumber evidence="4">5.4.99.12</ecNumber>
    </recommendedName>
    <alternativeName>
        <fullName evidence="4">tRNA pseudouridine(38-40) synthase</fullName>
    </alternativeName>
    <alternativeName>
        <fullName evidence="4">tRNA pseudouridylate synthase I</fullName>
    </alternativeName>
    <alternativeName>
        <fullName evidence="4">tRNA-uridine isomerase I</fullName>
    </alternativeName>
</protein>
<dbReference type="InterPro" id="IPR020097">
    <property type="entry name" value="PsdUridine_synth_TruA_a/b_dom"/>
</dbReference>
<feature type="binding site" evidence="4 6">
    <location>
        <position position="111"/>
    </location>
    <ligand>
        <name>substrate</name>
    </ligand>
</feature>
<reference evidence="9" key="1">
    <citation type="submission" date="2020-08" db="EMBL/GenBank/DDBJ databases">
        <authorList>
            <person name="Uke A."/>
            <person name="Chhe C."/>
            <person name="Baramee S."/>
            <person name="Kosugi A."/>
        </authorList>
    </citation>
    <scope>NUCLEOTIDE SEQUENCE</scope>
    <source>
        <strain evidence="9">DA-C8</strain>
    </source>
</reference>
<comment type="subunit">
    <text evidence="4">Homodimer.</text>
</comment>
<dbReference type="EMBL" id="BMAQ01000003">
    <property type="protein sequence ID" value="GFR37200.1"/>
    <property type="molecule type" value="Genomic_DNA"/>
</dbReference>
<sequence>MNNYRLTIQYDGNRYKGWQRLGGGENTIQGRIEQVISEMAGQPVTIIGASRTDAGVHALGQVANVKLQDDVAEVKLRNVLNHRLPADISILSVERVPEDFHARFDAKAKTYLYKIWNEGHSHPFMRRYSMHVKKKLDLEAMRRAGEHFLGEHDFTAYSNAKAHKKKTVRTVYDLTIEEAHGMIDIRVRGNGFLYNMVRKIVGTLIEVGIGNKDPDEIPDIIASKDRARTGLLADAYGLYLEKIEYDE</sequence>
<dbReference type="AlphaFoldDB" id="A0A916QAP7"/>
<comment type="function">
    <text evidence="4">Formation of pseudouridine at positions 38, 39 and 40 in the anticodon stem and loop of transfer RNAs.</text>
</comment>
<accession>A0A916QAP7</accession>
<dbReference type="InterPro" id="IPR020103">
    <property type="entry name" value="PsdUridine_synth_cat_dom_sf"/>
</dbReference>
<comment type="caution">
    <text evidence="9">The sequence shown here is derived from an EMBL/GenBank/DDBJ whole genome shotgun (WGS) entry which is preliminary data.</text>
</comment>
<dbReference type="GO" id="GO:0003723">
    <property type="term" value="F:RNA binding"/>
    <property type="evidence" value="ECO:0007669"/>
    <property type="project" value="InterPro"/>
</dbReference>